<evidence type="ECO:0000313" key="11">
    <source>
        <dbReference type="EMBL" id="PEG40893.1"/>
    </source>
</evidence>
<feature type="transmembrane region" description="Helical" evidence="9">
    <location>
        <begin position="148"/>
        <end position="167"/>
    </location>
</feature>
<feature type="transmembrane region" description="Helical" evidence="9">
    <location>
        <begin position="385"/>
        <end position="408"/>
    </location>
</feature>
<comment type="function">
    <text evidence="1">Probable amino-acid or metabolite transport protein.</text>
</comment>
<feature type="transmembrane region" description="Helical" evidence="9">
    <location>
        <begin position="459"/>
        <end position="478"/>
    </location>
</feature>
<evidence type="ECO:0000256" key="5">
    <source>
        <dbReference type="ARBA" id="ARBA00022692"/>
    </source>
</evidence>
<dbReference type="InterPro" id="IPR050367">
    <property type="entry name" value="APC_superfamily"/>
</dbReference>
<dbReference type="Proteomes" id="UP000465302">
    <property type="component" value="Unassembled WGS sequence"/>
</dbReference>
<feature type="transmembrane region" description="Helical" evidence="9">
    <location>
        <begin position="219"/>
        <end position="236"/>
    </location>
</feature>
<evidence type="ECO:0000256" key="4">
    <source>
        <dbReference type="ARBA" id="ARBA00022475"/>
    </source>
</evidence>
<reference evidence="11 12" key="1">
    <citation type="submission" date="2017-10" db="EMBL/GenBank/DDBJ databases">
        <title>The new phylogeny of genus Mycobacterium.</title>
        <authorList>
            <person name="Tortoli E."/>
            <person name="Trovato A."/>
            <person name="Cirillo D.M."/>
        </authorList>
    </citation>
    <scope>NUCLEOTIDE SEQUENCE [LARGE SCALE GENOMIC DNA]</scope>
    <source>
        <strain evidence="11 12">CCUG37673</strain>
    </source>
</reference>
<dbReference type="RefSeq" id="WP_097939134.1">
    <property type="nucleotide sequence ID" value="NZ_BLKS01000001.1"/>
</dbReference>
<keyword evidence="6 9" id="KW-1133">Transmembrane helix</keyword>
<evidence type="ECO:0000256" key="8">
    <source>
        <dbReference type="SAM" id="MobiDB-lite"/>
    </source>
</evidence>
<comment type="subcellular location">
    <subcellularLocation>
        <location evidence="2">Cell membrane</location>
        <topology evidence="2">Multi-pass membrane protein</topology>
    </subcellularLocation>
</comment>
<dbReference type="GO" id="GO:0005886">
    <property type="term" value="C:plasma membrane"/>
    <property type="evidence" value="ECO:0007669"/>
    <property type="project" value="UniProtKB-SubCell"/>
</dbReference>
<dbReference type="PANTHER" id="PTHR42770:SF7">
    <property type="entry name" value="MEMBRANE PROTEIN"/>
    <property type="match status" value="1"/>
</dbReference>
<evidence type="ECO:0000313" key="12">
    <source>
        <dbReference type="Proteomes" id="UP000220914"/>
    </source>
</evidence>
<comment type="caution">
    <text evidence="11">The sequence shown here is derived from an EMBL/GenBank/DDBJ whole genome shotgun (WGS) entry which is preliminary data.</text>
</comment>
<evidence type="ECO:0000313" key="10">
    <source>
        <dbReference type="EMBL" id="GFG52258.1"/>
    </source>
</evidence>
<feature type="transmembrane region" description="Helical" evidence="9">
    <location>
        <begin position="72"/>
        <end position="92"/>
    </location>
</feature>
<dbReference type="OrthoDB" id="4568421at2"/>
<dbReference type="AlphaFoldDB" id="A0A2A7NAT3"/>
<keyword evidence="12" id="KW-1185">Reference proteome</keyword>
<comment type="similarity">
    <text evidence="3">Belongs to the amino acid-polyamine-organocation (APC) superfamily.</text>
</comment>
<dbReference type="Gene3D" id="1.20.1740.10">
    <property type="entry name" value="Amino acid/polyamine transporter I"/>
    <property type="match status" value="1"/>
</dbReference>
<feature type="transmembrane region" description="Helical" evidence="9">
    <location>
        <begin position="420"/>
        <end position="439"/>
    </location>
</feature>
<feature type="transmembrane region" description="Helical" evidence="9">
    <location>
        <begin position="179"/>
        <end position="199"/>
    </location>
</feature>
<dbReference type="Proteomes" id="UP000220914">
    <property type="component" value="Unassembled WGS sequence"/>
</dbReference>
<reference evidence="10 13" key="2">
    <citation type="journal article" date="2019" name="Emerg. Microbes Infect.">
        <title>Comprehensive subspecies identification of 175 nontuberculous mycobacteria species based on 7547 genomic profiles.</title>
        <authorList>
            <person name="Matsumoto Y."/>
            <person name="Kinjo T."/>
            <person name="Motooka D."/>
            <person name="Nabeya D."/>
            <person name="Jung N."/>
            <person name="Uechi K."/>
            <person name="Horii T."/>
            <person name="Iida T."/>
            <person name="Fujita J."/>
            <person name="Nakamura S."/>
        </authorList>
    </citation>
    <scope>NUCLEOTIDE SEQUENCE [LARGE SCALE GENOMIC DNA]</scope>
    <source>
        <strain evidence="10 13">JCM 6377</strain>
    </source>
</reference>
<evidence type="ECO:0000256" key="6">
    <source>
        <dbReference type="ARBA" id="ARBA00022989"/>
    </source>
</evidence>
<name>A0A2A7NAT3_MYCAG</name>
<evidence type="ECO:0000256" key="7">
    <source>
        <dbReference type="ARBA" id="ARBA00023136"/>
    </source>
</evidence>
<protein>
    <submittedName>
        <fullName evidence="10">Transporter</fullName>
    </submittedName>
</protein>
<dbReference type="InterPro" id="IPR002293">
    <property type="entry name" value="AA/rel_permease1"/>
</dbReference>
<feature type="transmembrane region" description="Helical" evidence="9">
    <location>
        <begin position="113"/>
        <end position="136"/>
    </location>
</feature>
<evidence type="ECO:0000256" key="3">
    <source>
        <dbReference type="ARBA" id="ARBA00009523"/>
    </source>
</evidence>
<gene>
    <name evidence="11" type="ORF">CQY20_06385</name>
    <name evidence="10" type="ORF">MAGR_36990</name>
</gene>
<keyword evidence="5 9" id="KW-0812">Transmembrane</keyword>
<sequence>MTHEPTTTDGPAYATLPPDGGAESPESKRNGLQGDAIGLVGATMLGIVIMGPALAVLFSWGYMIPSVGRSTAVLFIMGLALTLPTAYSYAAINRRMPSAGAIYKWASRLLSPTVGIAAGFCGVFFYGFIVAFTFPLQAQFVADLFRNSSPVLFAVIAVTTLLLALPLTYRGVSLGLKTAIIMTVIEVLIVVLVAAVAFFRSGTGQVSLEPLDPTRLPGLTTLMPALVLAFLAYTGYDAISTIAEETKAARSLIPKATILSAVAVGVFWVVISTVLSNALSPEAYQAALDEGGFPLGAAAEVAFGETGRVITDIMGMEATFALTLGAFIGSTRILYRMGRDGVLSERFGAVHSKFKTPWFSITAITAFVVIVDVVLAFYLSVSIDISLWVVNAVAFFSMSTYLLINVCNPLLFLRRYRTEFHWLWNGVIPMTGIAAVGWFFYKGFFDALWHVDGKLGRSTVWVCLTLLTAIVGVSALISRRPGVKEAARSEDSDDNVVTDNAR</sequence>
<evidence type="ECO:0000256" key="2">
    <source>
        <dbReference type="ARBA" id="ARBA00004651"/>
    </source>
</evidence>
<evidence type="ECO:0000256" key="1">
    <source>
        <dbReference type="ARBA" id="ARBA00002249"/>
    </source>
</evidence>
<feature type="region of interest" description="Disordered" evidence="8">
    <location>
        <begin position="1"/>
        <end position="29"/>
    </location>
</feature>
<proteinExistence type="inferred from homology"/>
<reference evidence="10" key="3">
    <citation type="submission" date="2020-02" db="EMBL/GenBank/DDBJ databases">
        <authorList>
            <person name="Matsumoto Y."/>
            <person name="Motooka D."/>
            <person name="Nakamura S."/>
        </authorList>
    </citation>
    <scope>NUCLEOTIDE SEQUENCE</scope>
    <source>
        <strain evidence="10">JCM 6377</strain>
    </source>
</reference>
<evidence type="ECO:0000256" key="9">
    <source>
        <dbReference type="SAM" id="Phobius"/>
    </source>
</evidence>
<evidence type="ECO:0000313" key="13">
    <source>
        <dbReference type="Proteomes" id="UP000465302"/>
    </source>
</evidence>
<dbReference type="Pfam" id="PF13520">
    <property type="entry name" value="AA_permease_2"/>
    <property type="match status" value="1"/>
</dbReference>
<keyword evidence="7 9" id="KW-0472">Membrane</keyword>
<dbReference type="EMBL" id="PDCP01000008">
    <property type="protein sequence ID" value="PEG40893.1"/>
    <property type="molecule type" value="Genomic_DNA"/>
</dbReference>
<keyword evidence="4" id="KW-1003">Cell membrane</keyword>
<feature type="transmembrane region" description="Helical" evidence="9">
    <location>
        <begin position="313"/>
        <end position="335"/>
    </location>
</feature>
<feature type="transmembrane region" description="Helical" evidence="9">
    <location>
        <begin position="356"/>
        <end position="379"/>
    </location>
</feature>
<feature type="transmembrane region" description="Helical" evidence="9">
    <location>
        <begin position="256"/>
        <end position="275"/>
    </location>
</feature>
<feature type="transmembrane region" description="Helical" evidence="9">
    <location>
        <begin position="36"/>
        <end position="60"/>
    </location>
</feature>
<organism evidence="11 12">
    <name type="scientific">Mycolicibacterium agri</name>
    <name type="common">Mycobacterium agri</name>
    <dbReference type="NCBI Taxonomy" id="36811"/>
    <lineage>
        <taxon>Bacteria</taxon>
        <taxon>Bacillati</taxon>
        <taxon>Actinomycetota</taxon>
        <taxon>Actinomycetes</taxon>
        <taxon>Mycobacteriales</taxon>
        <taxon>Mycobacteriaceae</taxon>
        <taxon>Mycolicibacterium</taxon>
    </lineage>
</organism>
<dbReference type="EMBL" id="BLKS01000001">
    <property type="protein sequence ID" value="GFG52258.1"/>
    <property type="molecule type" value="Genomic_DNA"/>
</dbReference>
<dbReference type="PANTHER" id="PTHR42770">
    <property type="entry name" value="AMINO ACID TRANSPORTER-RELATED"/>
    <property type="match status" value="1"/>
</dbReference>
<dbReference type="GO" id="GO:0022857">
    <property type="term" value="F:transmembrane transporter activity"/>
    <property type="evidence" value="ECO:0007669"/>
    <property type="project" value="InterPro"/>
</dbReference>
<accession>A0A2A7NAT3</accession>
<dbReference type="PIRSF" id="PIRSF006060">
    <property type="entry name" value="AA_transporter"/>
    <property type="match status" value="1"/>
</dbReference>